<comment type="caution">
    <text evidence="1">The sequence shown here is derived from an EMBL/GenBank/DDBJ whole genome shotgun (WGS) entry which is preliminary data.</text>
</comment>
<evidence type="ECO:0000313" key="2">
    <source>
        <dbReference type="Proteomes" id="UP001521209"/>
    </source>
</evidence>
<organism evidence="1 2">
    <name type="scientific">Acidiphilium iwatense</name>
    <dbReference type="NCBI Taxonomy" id="768198"/>
    <lineage>
        <taxon>Bacteria</taxon>
        <taxon>Pseudomonadati</taxon>
        <taxon>Pseudomonadota</taxon>
        <taxon>Alphaproteobacteria</taxon>
        <taxon>Acetobacterales</taxon>
        <taxon>Acidocellaceae</taxon>
        <taxon>Acidiphilium</taxon>
    </lineage>
</organism>
<dbReference type="InterPro" id="IPR010982">
    <property type="entry name" value="Lambda_DNA-bd_dom_sf"/>
</dbReference>
<accession>A0ABS9DZL1</accession>
<gene>
    <name evidence="1" type="ORF">L2A60_10975</name>
</gene>
<proteinExistence type="predicted"/>
<reference evidence="1 2" key="1">
    <citation type="submission" date="2022-01" db="EMBL/GenBank/DDBJ databases">
        <authorList>
            <person name="Won M."/>
            <person name="Kim S.-J."/>
            <person name="Kwon S.-W."/>
        </authorList>
    </citation>
    <scope>NUCLEOTIDE SEQUENCE [LARGE SCALE GENOMIC DNA]</scope>
    <source>
        <strain evidence="1 2">KCTC 23505</strain>
    </source>
</reference>
<dbReference type="EMBL" id="JAKGBZ010000019">
    <property type="protein sequence ID" value="MCF3947200.1"/>
    <property type="molecule type" value="Genomic_DNA"/>
</dbReference>
<dbReference type="Gene3D" id="1.10.260.40">
    <property type="entry name" value="lambda repressor-like DNA-binding domains"/>
    <property type="match status" value="1"/>
</dbReference>
<protein>
    <submittedName>
        <fullName evidence="1">Uncharacterized protein</fullName>
    </submittedName>
</protein>
<dbReference type="Proteomes" id="UP001521209">
    <property type="component" value="Unassembled WGS sequence"/>
</dbReference>
<keyword evidence="2" id="KW-1185">Reference proteome</keyword>
<evidence type="ECO:0000313" key="1">
    <source>
        <dbReference type="EMBL" id="MCF3947200.1"/>
    </source>
</evidence>
<name>A0ABS9DZL1_9PROT</name>
<sequence length="265" mass="29416">MMSKEEFAEHLSYLRLSLAEAAVLLGSSERSVRRWTEESVPGPVAAAVRAWRELESRRLPWKPDTISVLERDQDQLDRIRAHDEALAQVIREVEARGGPAEPWAVDLERGRATFSHAEVGFHRLANGGFNVSTYRRFDRAPSDADRLEIADAAYCIAQAFSRAAASAEALRALARYTREHGHLFVREGPAMLSPSDAEQRCQAIKKQAGAIDTLAVEVESGRASYAQFEEILRELHRLGFFPETSLVSAVARNMLAAPALRSPPP</sequence>